<keyword evidence="4" id="KW-1185">Reference proteome</keyword>
<dbReference type="EMBL" id="JXKQ01000002">
    <property type="protein sequence ID" value="OJG46625.1"/>
    <property type="molecule type" value="Genomic_DNA"/>
</dbReference>
<name>A0A1L8TQM9_9ENTE</name>
<comment type="caution">
    <text evidence="3">The sequence shown here is derived from an EMBL/GenBank/DDBJ whole genome shotgun (WGS) entry which is preliminary data.</text>
</comment>
<dbReference type="PANTHER" id="PTHR30383">
    <property type="entry name" value="THIOESTERASE 1/PROTEASE 1/LYSOPHOSPHOLIPASE L1"/>
    <property type="match status" value="1"/>
</dbReference>
<evidence type="ECO:0000259" key="2">
    <source>
        <dbReference type="Pfam" id="PF13472"/>
    </source>
</evidence>
<accession>A0A1L8TQM9</accession>
<dbReference type="PANTHER" id="PTHR30383:SF27">
    <property type="entry name" value="SPORE GERMINATION LIPASE LIPC"/>
    <property type="match status" value="1"/>
</dbReference>
<dbReference type="Pfam" id="PF13472">
    <property type="entry name" value="Lipase_GDSL_2"/>
    <property type="match status" value="1"/>
</dbReference>
<proteinExistence type="predicted"/>
<dbReference type="RefSeq" id="WP_071857081.1">
    <property type="nucleotide sequence ID" value="NZ_JBHSHK010000005.1"/>
</dbReference>
<dbReference type="CDD" id="cd04506">
    <property type="entry name" value="SGNH_hydrolase_YpmR_like"/>
    <property type="match status" value="1"/>
</dbReference>
<evidence type="ECO:0000313" key="3">
    <source>
        <dbReference type="EMBL" id="OJG46625.1"/>
    </source>
</evidence>
<dbReference type="GO" id="GO:0004622">
    <property type="term" value="F:phosphatidylcholine lysophospholipase activity"/>
    <property type="evidence" value="ECO:0007669"/>
    <property type="project" value="TreeGrafter"/>
</dbReference>
<protein>
    <recommendedName>
        <fullName evidence="2">SGNH hydrolase-type esterase domain-containing protein</fullName>
    </recommendedName>
</protein>
<reference evidence="3 4" key="1">
    <citation type="submission" date="2014-12" db="EMBL/GenBank/DDBJ databases">
        <title>Draft genome sequences of 29 type strains of Enterococci.</title>
        <authorList>
            <person name="Zhong Z."/>
            <person name="Sun Z."/>
            <person name="Liu W."/>
            <person name="Zhang W."/>
            <person name="Zhang H."/>
        </authorList>
    </citation>
    <scope>NUCLEOTIDE SEQUENCE [LARGE SCALE GENOMIC DNA]</scope>
    <source>
        <strain evidence="3 4">DSM 17122</strain>
    </source>
</reference>
<evidence type="ECO:0000256" key="1">
    <source>
        <dbReference type="SAM" id="MobiDB-lite"/>
    </source>
</evidence>
<feature type="domain" description="SGNH hydrolase-type esterase" evidence="2">
    <location>
        <begin position="53"/>
        <end position="271"/>
    </location>
</feature>
<evidence type="ECO:0000313" key="4">
    <source>
        <dbReference type="Proteomes" id="UP000182077"/>
    </source>
</evidence>
<feature type="compositionally biased region" description="Low complexity" evidence="1">
    <location>
        <begin position="233"/>
        <end position="253"/>
    </location>
</feature>
<dbReference type="InterPro" id="IPR013830">
    <property type="entry name" value="SGNH_hydro"/>
</dbReference>
<dbReference type="SUPFAM" id="SSF52266">
    <property type="entry name" value="SGNH hydrolase"/>
    <property type="match status" value="1"/>
</dbReference>
<organism evidence="3 4">
    <name type="scientific">Enterococcus hermanniensis</name>
    <dbReference type="NCBI Taxonomy" id="249189"/>
    <lineage>
        <taxon>Bacteria</taxon>
        <taxon>Bacillati</taxon>
        <taxon>Bacillota</taxon>
        <taxon>Bacilli</taxon>
        <taxon>Lactobacillales</taxon>
        <taxon>Enterococcaceae</taxon>
        <taxon>Enterococcus</taxon>
    </lineage>
</organism>
<dbReference type="STRING" id="249189.RV04_GL001053"/>
<dbReference type="AlphaFoldDB" id="A0A1L8TQM9"/>
<dbReference type="OrthoDB" id="252349at2"/>
<gene>
    <name evidence="3" type="ORF">RV04_GL001053</name>
</gene>
<dbReference type="InterPro" id="IPR036514">
    <property type="entry name" value="SGNH_hydro_sf"/>
</dbReference>
<sequence>MDRLKRFSTLFIFLAAVAGALLVLFLVIPKADSRLQVSQDSNQNYKKTIHFVAVGDSLTEGVGDETKSGGYVPLVANALQQKYELNSVEKDNYGISGERSDQILKRVKKDKDLRNSLASADIITMTVGGNDLFQAFQKHLNAKSAKQFDSSIKKYGKYVEDILAEMRELNSAAPIYVVGIYNPYYMNFPDITAMQTVVDNWNKQTKNLTSDTTNCYFVPVNDLLYKGIESETSDSTKSSNTSDSSSTTTETKNNVLYDEDNFHPNNLGYQLMANAIQDKIMDTKDLWLLKEKK</sequence>
<dbReference type="Proteomes" id="UP000182077">
    <property type="component" value="Unassembled WGS sequence"/>
</dbReference>
<dbReference type="InterPro" id="IPR051532">
    <property type="entry name" value="Ester_Hydrolysis_Enzymes"/>
</dbReference>
<dbReference type="Gene3D" id="3.40.50.1110">
    <property type="entry name" value="SGNH hydrolase"/>
    <property type="match status" value="1"/>
</dbReference>
<feature type="region of interest" description="Disordered" evidence="1">
    <location>
        <begin position="231"/>
        <end position="257"/>
    </location>
</feature>